<keyword evidence="3" id="KW-1185">Reference proteome</keyword>
<gene>
    <name evidence="2" type="ORF">BN381_100033</name>
</gene>
<sequence>MVGVVIFIGLAILFLVAWSILAAVALLAPAPPIDQFQARSGIESDLVASVSLGDVRRAAESMSGVRVANATENALLVSVSPRLGSLDRGTGAWVLITRQAAQYHFGIRAKTALNLTVSSHAVVEFERDLRMVLRKRGVVKYDFRESAATPQQPEAAPRHDPPKTSADWWES</sequence>
<accession>R4YYT9</accession>
<evidence type="ECO:0000313" key="2">
    <source>
        <dbReference type="EMBL" id="CCM62146.1"/>
    </source>
</evidence>
<dbReference type="Proteomes" id="UP000018291">
    <property type="component" value="Unassembled WGS sequence"/>
</dbReference>
<protein>
    <submittedName>
        <fullName evidence="2">Uncharacterized protein</fullName>
    </submittedName>
</protein>
<reference evidence="2 3" key="1">
    <citation type="journal article" date="2013" name="ISME J.">
        <title>Metabolic model for the filamentous 'Candidatus Microthrix parvicella' based on genomic and metagenomic analyses.</title>
        <authorList>
            <person name="Jon McIlroy S."/>
            <person name="Kristiansen R."/>
            <person name="Albertsen M."/>
            <person name="Michael Karst S."/>
            <person name="Rossetti S."/>
            <person name="Lund Nielsen J."/>
            <person name="Tandoi V."/>
            <person name="James Seviour R."/>
            <person name="Nielsen P.H."/>
        </authorList>
    </citation>
    <scope>NUCLEOTIDE SEQUENCE [LARGE SCALE GENOMIC DNA]</scope>
    <source>
        <strain evidence="2 3">RN1</strain>
    </source>
</reference>
<dbReference type="AlphaFoldDB" id="R4YYT9"/>
<name>R4YYT9_9ACTN</name>
<comment type="caution">
    <text evidence="2">The sequence shown here is derived from an EMBL/GenBank/DDBJ whole genome shotgun (WGS) entry which is preliminary data.</text>
</comment>
<evidence type="ECO:0000256" key="1">
    <source>
        <dbReference type="SAM" id="MobiDB-lite"/>
    </source>
</evidence>
<dbReference type="EMBL" id="CANL01000002">
    <property type="protein sequence ID" value="CCM62146.1"/>
    <property type="molecule type" value="Genomic_DNA"/>
</dbReference>
<feature type="region of interest" description="Disordered" evidence="1">
    <location>
        <begin position="145"/>
        <end position="171"/>
    </location>
</feature>
<evidence type="ECO:0000313" key="3">
    <source>
        <dbReference type="Proteomes" id="UP000018291"/>
    </source>
</evidence>
<dbReference type="STRING" id="1229780.BN381_100033"/>
<organism evidence="2 3">
    <name type="scientific">Candidatus Neomicrothrix parvicella RN1</name>
    <dbReference type="NCBI Taxonomy" id="1229780"/>
    <lineage>
        <taxon>Bacteria</taxon>
        <taxon>Bacillati</taxon>
        <taxon>Actinomycetota</taxon>
        <taxon>Acidimicrobiia</taxon>
        <taxon>Acidimicrobiales</taxon>
        <taxon>Microthrixaceae</taxon>
        <taxon>Candidatus Neomicrothrix</taxon>
    </lineage>
</organism>
<dbReference type="HOGENOM" id="CLU_1560156_0_0_11"/>
<proteinExistence type="predicted"/>